<name>A0A5M3WB60_9ACTN</name>
<evidence type="ECO:0000256" key="2">
    <source>
        <dbReference type="SAM" id="SignalP"/>
    </source>
</evidence>
<feature type="chain" id="PRO_5024334198" description="ARB-07466-like C-terminal domain-containing protein" evidence="2">
    <location>
        <begin position="26"/>
        <end position="294"/>
    </location>
</feature>
<dbReference type="InterPro" id="IPR058593">
    <property type="entry name" value="ARB_07466-like_C"/>
</dbReference>
<dbReference type="AlphaFoldDB" id="A0A5M3WB60"/>
<keyword evidence="1" id="KW-0175">Coiled coil</keyword>
<comment type="caution">
    <text evidence="4">The sequence shown here is derived from an EMBL/GenBank/DDBJ whole genome shotgun (WGS) entry which is preliminary data.</text>
</comment>
<feature type="domain" description="ARB-07466-like C-terminal" evidence="3">
    <location>
        <begin position="179"/>
        <end position="286"/>
    </location>
</feature>
<sequence length="294" mass="32062">MRRWSGSALVAVGLVGLLAMPSAGAAEPDRQAELRRLTKEAAALSKAYRGEIATLDDTRKAAEKADSRVKKLKADLIKAEQKVAQFAQTSYMSGGIDSVQIFSMQADLGSVSTLAYLTDEKTERLNSVTRLIADQKKAAKAADLRVAQLKKDIKELQGKQRQVEKLLAKFGFQTPDAGTGLTARMVSIRNLIMQNFPMPFGVGCFRAGDFGEHGKGRACDFMISTGGRMPDASAKARGDALAKWCVANGQRLGIMYIIWQQKYYDIRTGAAPKMMSNRGSNTANHYDHVHVSVL</sequence>
<dbReference type="Pfam" id="PF26571">
    <property type="entry name" value="VldE"/>
    <property type="match status" value="1"/>
</dbReference>
<feature type="coiled-coil region" evidence="1">
    <location>
        <begin position="132"/>
        <end position="169"/>
    </location>
</feature>
<keyword evidence="5" id="KW-1185">Reference proteome</keyword>
<organism evidence="4 5">
    <name type="scientific">Acrocarpospora corrugata</name>
    <dbReference type="NCBI Taxonomy" id="35763"/>
    <lineage>
        <taxon>Bacteria</taxon>
        <taxon>Bacillati</taxon>
        <taxon>Actinomycetota</taxon>
        <taxon>Actinomycetes</taxon>
        <taxon>Streptosporangiales</taxon>
        <taxon>Streptosporangiaceae</taxon>
        <taxon>Acrocarpospora</taxon>
    </lineage>
</organism>
<feature type="coiled-coil region" evidence="1">
    <location>
        <begin position="55"/>
        <end position="89"/>
    </location>
</feature>
<proteinExistence type="predicted"/>
<gene>
    <name evidence="4" type="ORF">Acor_57840</name>
</gene>
<feature type="signal peptide" evidence="2">
    <location>
        <begin position="1"/>
        <end position="25"/>
    </location>
</feature>
<dbReference type="Proteomes" id="UP000334990">
    <property type="component" value="Unassembled WGS sequence"/>
</dbReference>
<reference evidence="4 5" key="1">
    <citation type="submission" date="2019-10" db="EMBL/GenBank/DDBJ databases">
        <title>Whole genome shotgun sequence of Acrocarpospora corrugata NBRC 13972.</title>
        <authorList>
            <person name="Ichikawa N."/>
            <person name="Kimura A."/>
            <person name="Kitahashi Y."/>
            <person name="Komaki H."/>
            <person name="Oguchi A."/>
        </authorList>
    </citation>
    <scope>NUCLEOTIDE SEQUENCE [LARGE SCALE GENOMIC DNA]</scope>
    <source>
        <strain evidence="4 5">NBRC 13972</strain>
    </source>
</reference>
<dbReference type="RefSeq" id="WP_246239211.1">
    <property type="nucleotide sequence ID" value="NZ_BAAABN010000007.1"/>
</dbReference>
<protein>
    <recommendedName>
        <fullName evidence="3">ARB-07466-like C-terminal domain-containing protein</fullName>
    </recommendedName>
</protein>
<dbReference type="EMBL" id="BLAD01000071">
    <property type="protein sequence ID" value="GES03718.1"/>
    <property type="molecule type" value="Genomic_DNA"/>
</dbReference>
<keyword evidence="2" id="KW-0732">Signal</keyword>
<evidence type="ECO:0000313" key="5">
    <source>
        <dbReference type="Proteomes" id="UP000334990"/>
    </source>
</evidence>
<evidence type="ECO:0000259" key="3">
    <source>
        <dbReference type="Pfam" id="PF26571"/>
    </source>
</evidence>
<evidence type="ECO:0000313" key="4">
    <source>
        <dbReference type="EMBL" id="GES03718.1"/>
    </source>
</evidence>
<evidence type="ECO:0000256" key="1">
    <source>
        <dbReference type="SAM" id="Coils"/>
    </source>
</evidence>
<accession>A0A5M3WB60</accession>